<evidence type="ECO:0000313" key="2">
    <source>
        <dbReference type="Proteomes" id="UP000076154"/>
    </source>
</evidence>
<reference evidence="1" key="1">
    <citation type="submission" date="2018-04" db="EMBL/GenBank/DDBJ databases">
        <title>Whole genome sequencing of Hypsizygus marmoreus.</title>
        <authorList>
            <person name="Choi I.-G."/>
            <person name="Min B."/>
            <person name="Kim J.-G."/>
            <person name="Kim S."/>
            <person name="Oh Y.-L."/>
            <person name="Kong W.-S."/>
            <person name="Park H."/>
            <person name="Jeong J."/>
            <person name="Song E.-S."/>
        </authorList>
    </citation>
    <scope>NUCLEOTIDE SEQUENCE [LARGE SCALE GENOMIC DNA]</scope>
    <source>
        <strain evidence="1">51987-8</strain>
    </source>
</reference>
<evidence type="ECO:0000313" key="1">
    <source>
        <dbReference type="EMBL" id="RDB25355.1"/>
    </source>
</evidence>
<protein>
    <submittedName>
        <fullName evidence="1">Uncharacterized protein</fullName>
    </submittedName>
</protein>
<keyword evidence="2" id="KW-1185">Reference proteome</keyword>
<comment type="caution">
    <text evidence="1">The sequence shown here is derived from an EMBL/GenBank/DDBJ whole genome shotgun (WGS) entry which is preliminary data.</text>
</comment>
<proteinExistence type="predicted"/>
<sequence length="116" mass="12830">MPISPTRETSVNTLAMTPAPLVNPYAPCSPFLPGFQIRASSSYSTWCIPMWKESIDHIINRHLSEISTSILDGGITMTSSIGLKVKGRLSTSPCSRREGLDWTAYSTYEAKYELLT</sequence>
<accession>A0A369JYB6</accession>
<name>A0A369JYB6_HYPMA</name>
<gene>
    <name evidence="1" type="ORF">Hypma_007577</name>
</gene>
<dbReference type="InParanoid" id="A0A369JYB6"/>
<dbReference type="Proteomes" id="UP000076154">
    <property type="component" value="Unassembled WGS sequence"/>
</dbReference>
<dbReference type="AlphaFoldDB" id="A0A369JYB6"/>
<organism evidence="1 2">
    <name type="scientific">Hypsizygus marmoreus</name>
    <name type="common">White beech mushroom</name>
    <name type="synonym">Agaricus marmoreus</name>
    <dbReference type="NCBI Taxonomy" id="39966"/>
    <lineage>
        <taxon>Eukaryota</taxon>
        <taxon>Fungi</taxon>
        <taxon>Dikarya</taxon>
        <taxon>Basidiomycota</taxon>
        <taxon>Agaricomycotina</taxon>
        <taxon>Agaricomycetes</taxon>
        <taxon>Agaricomycetidae</taxon>
        <taxon>Agaricales</taxon>
        <taxon>Tricholomatineae</taxon>
        <taxon>Lyophyllaceae</taxon>
        <taxon>Hypsizygus</taxon>
    </lineage>
</organism>
<dbReference type="EMBL" id="LUEZ02000041">
    <property type="protein sequence ID" value="RDB25355.1"/>
    <property type="molecule type" value="Genomic_DNA"/>
</dbReference>